<comment type="caution">
    <text evidence="1">The sequence shown here is derived from an EMBL/GenBank/DDBJ whole genome shotgun (WGS) entry which is preliminary data.</text>
</comment>
<evidence type="ECO:0000313" key="1">
    <source>
        <dbReference type="EMBL" id="KAJ3546673.1"/>
    </source>
</evidence>
<protein>
    <submittedName>
        <fullName evidence="1">Uncharacterized protein</fullName>
    </submittedName>
</protein>
<sequence>MHASDQSSGLEVSEKRDLGMDHGADIDENAKTEVLEDNGEVFNQAEFRALGWVKAGIILMKLCFATGVLTIPSAFNVVGYGPGIILLVAWGSLTTYYAYVMYVFRMKYPGVHNIADAAAVIGGPIAREIAGILFLLTWVLSSGSGFIGLAQGFKILANGKVCTVVWTMVAALLTAVAASIPTLGKLAILTWIGFASIFTAVFVVVVGVSQVDRPAAAPQTGPYDLGVISVGNPAFVPGLTAAINLFAGYASTPTFMPVVAEMRVPSAFPKALFSSQAFLMACYVSFGMVVYYYCGQYVASPSLASAGGTVEKIAYGISIPGFIMTSTLWVHLAAKFLLVRILRNSTHLQSNTITHWSTWLGSTLGISAIAFITAEAIPFFSYLIGLIASFCCAPTCFIFPALMALYMDKGNHTSSKLKMALFALHIFTALLGAFITVAGSYTSIQSIINAYNDGIVGGAFTCHPIQYLEQRLAELQRTHTLLSNSKSSDLDTLDNSDPAHDKVIELATVAITSQTTPSLIKSNTTIQHGAKLFYPSERPPLKIPVHGIYHDIYPRTAGREYAAQFSQFNARKIPLDVAKRLFDNYKDNILPRFPCFMESTLLQYFDHFYGESTDLSSTTIFVVTLILAISSLTSKRHDFRKVAALSEALHADAMRHVDFLSHSSIDSLQCLLLLIQTALLLPHTVNLWYVSGEAMRMAIALGLHQEPDRSLVPDRAHAELRRRLFWVTYQLERIVAISCGCPVAISDDHITTQLPFKGGRPHKNLDSFLEHMPPVHEEKQFLIHTQMCLIQSEIHGVQFFDQPIPDQEVDHTAWVQKSKESVHALLRYASSEGVITPWLISAAQQSQILLHRPCSRDIAVSEASLIEAATASIHLVNTSLKSSLAGDFVFTFELANSAFQGGMILLYALRNHTAQVQQATLADESNLALENLCRLFETLSARWPALSDTARYITELVETNLRNPIGNLGSEYDMSVLEELDFLVTQRRVHSIYHRNLPIPSKQNADAQFESLNQISPGFLDDDSWWRDFINDDFDMFDHYEPSTSADSFTVPALESTPDQRSPKIQRQLVKRGTDLDEVLEGLPACSFCRDRRIKCHRQLPACRECQRTNRECTFFDPILSENISLKRVHFLAEKIKELAARNTASPTAHFTASSEITYSQRIVLLPFDTSKDRSVEQEDIRQLTNANTAFYGPWSLPGCLRALLKTTPDWDIPSCLREANKSSNRSALRLSAVPADLPSPSVTQSLIHLFCRSVNTFFPILDETSLKALASRSCNENASNQDEIFYLALGLACLVAKRTEPMLASWGRSFFEAAISRFDTSCDHSSRSINVKLLQRTLLVCVYLLLDPEAGDIWRHLGFAIRLFLDLSHRPSEDEDEDHPLFCTLTRTLYCLESRPSLLIIGDNLRDELTQRTRNSLEENISIFFYLISFHKMKVHSALLKQDSDITVQSQLQTDDFSCETLRQDLDEWFVRWKVLVTSLSEDQDKHRLVSWGELNYYQGLFMMSTLWPRTTISFCGNITKACTDMSRQQQLFAYLNSEETSLIFPMNWTVGHLVAQVGLHLMSEENKDPGQKLRGTVSIGRCLVLLSSLEADPSNLLTGQTMVLEELCEAEDVRQ</sequence>
<dbReference type="Proteomes" id="UP001148629">
    <property type="component" value="Unassembled WGS sequence"/>
</dbReference>
<accession>A0ACC1SUU4</accession>
<organism evidence="1 2">
    <name type="scientific">Fusarium decemcellulare</name>
    <dbReference type="NCBI Taxonomy" id="57161"/>
    <lineage>
        <taxon>Eukaryota</taxon>
        <taxon>Fungi</taxon>
        <taxon>Dikarya</taxon>
        <taxon>Ascomycota</taxon>
        <taxon>Pezizomycotina</taxon>
        <taxon>Sordariomycetes</taxon>
        <taxon>Hypocreomycetidae</taxon>
        <taxon>Hypocreales</taxon>
        <taxon>Nectriaceae</taxon>
        <taxon>Fusarium</taxon>
        <taxon>Fusarium decemcellulare species complex</taxon>
    </lineage>
</organism>
<proteinExistence type="predicted"/>
<name>A0ACC1SUU4_9HYPO</name>
<dbReference type="EMBL" id="JANRMS010000105">
    <property type="protein sequence ID" value="KAJ3546673.1"/>
    <property type="molecule type" value="Genomic_DNA"/>
</dbReference>
<evidence type="ECO:0000313" key="2">
    <source>
        <dbReference type="Proteomes" id="UP001148629"/>
    </source>
</evidence>
<gene>
    <name evidence="1" type="ORF">NM208_g1892</name>
</gene>
<keyword evidence="2" id="KW-1185">Reference proteome</keyword>
<reference evidence="1" key="1">
    <citation type="submission" date="2022-08" db="EMBL/GenBank/DDBJ databases">
        <title>Genome Sequence of Fusarium decemcellulare.</title>
        <authorList>
            <person name="Buettner E."/>
        </authorList>
    </citation>
    <scope>NUCLEOTIDE SEQUENCE</scope>
    <source>
        <strain evidence="1">Babe19</strain>
    </source>
</reference>